<sequence length="141" mass="15004">MPHATPAELPNGGGGRWPAANDHFRSVQWGDLEVGYTTTAGPVDTTELNRVGGLPGGVCPCPHYGYVFEGSITAVYPNTGKPDEVISAGEVYFIPAGHVLKYDRQTNHLEFNPAFALQQCMDAMQRTADLAARAAAGSVEN</sequence>
<dbReference type="EMBL" id="QJSP01000008">
    <property type="protein sequence ID" value="PYE16278.1"/>
    <property type="molecule type" value="Genomic_DNA"/>
</dbReference>
<evidence type="ECO:0000313" key="2">
    <source>
        <dbReference type="EMBL" id="PYE16278.1"/>
    </source>
</evidence>
<protein>
    <recommendedName>
        <fullName evidence="4">Cupin 2 conserved barrel domain-containing protein</fullName>
    </recommendedName>
</protein>
<keyword evidence="3" id="KW-1185">Reference proteome</keyword>
<dbReference type="Proteomes" id="UP000247591">
    <property type="component" value="Unassembled WGS sequence"/>
</dbReference>
<feature type="region of interest" description="Disordered" evidence="1">
    <location>
        <begin position="1"/>
        <end position="20"/>
    </location>
</feature>
<dbReference type="InterPro" id="IPR011051">
    <property type="entry name" value="RmlC_Cupin_sf"/>
</dbReference>
<name>A0A318RGS8_WILLI</name>
<evidence type="ECO:0000313" key="3">
    <source>
        <dbReference type="Proteomes" id="UP000247591"/>
    </source>
</evidence>
<organism evidence="2 3">
    <name type="scientific">Williamsia limnetica</name>
    <dbReference type="NCBI Taxonomy" id="882452"/>
    <lineage>
        <taxon>Bacteria</taxon>
        <taxon>Bacillati</taxon>
        <taxon>Actinomycetota</taxon>
        <taxon>Actinomycetes</taxon>
        <taxon>Mycobacteriales</taxon>
        <taxon>Nocardiaceae</taxon>
        <taxon>Williamsia</taxon>
    </lineage>
</organism>
<reference evidence="2 3" key="1">
    <citation type="submission" date="2018-06" db="EMBL/GenBank/DDBJ databases">
        <title>Genomic Encyclopedia of Type Strains, Phase IV (KMG-IV): sequencing the most valuable type-strain genomes for metagenomic binning, comparative biology and taxonomic classification.</title>
        <authorList>
            <person name="Goeker M."/>
        </authorList>
    </citation>
    <scope>NUCLEOTIDE SEQUENCE [LARGE SCALE GENOMIC DNA]</scope>
    <source>
        <strain evidence="2 3">DSM 45521</strain>
    </source>
</reference>
<comment type="caution">
    <text evidence="2">The sequence shown here is derived from an EMBL/GenBank/DDBJ whole genome shotgun (WGS) entry which is preliminary data.</text>
</comment>
<evidence type="ECO:0000256" key="1">
    <source>
        <dbReference type="SAM" id="MobiDB-lite"/>
    </source>
</evidence>
<dbReference type="RefSeq" id="WP_245937947.1">
    <property type="nucleotide sequence ID" value="NZ_QJSP01000008.1"/>
</dbReference>
<accession>A0A318RGS8</accession>
<gene>
    <name evidence="2" type="ORF">DFR67_10829</name>
</gene>
<proteinExistence type="predicted"/>
<dbReference type="AlphaFoldDB" id="A0A318RGS8"/>
<evidence type="ECO:0008006" key="4">
    <source>
        <dbReference type="Google" id="ProtNLM"/>
    </source>
</evidence>
<dbReference type="SUPFAM" id="SSF51182">
    <property type="entry name" value="RmlC-like cupins"/>
    <property type="match status" value="1"/>
</dbReference>